<dbReference type="AlphaFoldDB" id="A0AA41Q2T3"/>
<reference evidence="1" key="1">
    <citation type="submission" date="2022-01" db="EMBL/GenBank/DDBJ databases">
        <title>Genome-Based Taxonomic Classification of the Phylum Actinobacteria.</title>
        <authorList>
            <person name="Gao Y."/>
        </authorList>
    </citation>
    <scope>NUCLEOTIDE SEQUENCE</scope>
    <source>
        <strain evidence="1">KLBMP 8922</strain>
    </source>
</reference>
<dbReference type="EMBL" id="JAKFHA010000011">
    <property type="protein sequence ID" value="MCF2529374.1"/>
    <property type="molecule type" value="Genomic_DNA"/>
</dbReference>
<organism evidence="1 2">
    <name type="scientific">Yinghuangia soli</name>
    <dbReference type="NCBI Taxonomy" id="2908204"/>
    <lineage>
        <taxon>Bacteria</taxon>
        <taxon>Bacillati</taxon>
        <taxon>Actinomycetota</taxon>
        <taxon>Actinomycetes</taxon>
        <taxon>Kitasatosporales</taxon>
        <taxon>Streptomycetaceae</taxon>
        <taxon>Yinghuangia</taxon>
    </lineage>
</organism>
<name>A0AA41Q2T3_9ACTN</name>
<evidence type="ECO:0000313" key="2">
    <source>
        <dbReference type="Proteomes" id="UP001165378"/>
    </source>
</evidence>
<accession>A0AA41Q2T3</accession>
<evidence type="ECO:0000313" key="1">
    <source>
        <dbReference type="EMBL" id="MCF2529374.1"/>
    </source>
</evidence>
<sequence>MAGTTLYTVDGMREVRRALRRAGGRELLSELRDEHKWLAEFVKNNAAHLVPRRTGRLAATMRASGTNTMATVRAGGARARYAGPVHWGWPGRPNRAKGWRGGPIRANPWIALAAQRTEPEWAEHYNQALTRLMERISNGD</sequence>
<comment type="caution">
    <text evidence="1">The sequence shown here is derived from an EMBL/GenBank/DDBJ whole genome shotgun (WGS) entry which is preliminary data.</text>
</comment>
<protein>
    <recommendedName>
        <fullName evidence="3">HK97 gp10 family phage protein</fullName>
    </recommendedName>
</protein>
<gene>
    <name evidence="1" type="ORF">LZ495_19440</name>
</gene>
<keyword evidence="2" id="KW-1185">Reference proteome</keyword>
<dbReference type="RefSeq" id="WP_235053653.1">
    <property type="nucleotide sequence ID" value="NZ_JAKFHA010000011.1"/>
</dbReference>
<dbReference type="Proteomes" id="UP001165378">
    <property type="component" value="Unassembled WGS sequence"/>
</dbReference>
<proteinExistence type="predicted"/>
<evidence type="ECO:0008006" key="3">
    <source>
        <dbReference type="Google" id="ProtNLM"/>
    </source>
</evidence>